<dbReference type="InterPro" id="IPR036052">
    <property type="entry name" value="TrpB-like_PALP_sf"/>
</dbReference>
<accession>A0A3E5GSL1</accession>
<dbReference type="GO" id="GO:0006565">
    <property type="term" value="P:L-serine catabolic process"/>
    <property type="evidence" value="ECO:0007669"/>
    <property type="project" value="TreeGrafter"/>
</dbReference>
<proteinExistence type="inferred from homology"/>
<gene>
    <name evidence="8" type="ORF">DXB12_09690</name>
</gene>
<dbReference type="SUPFAM" id="SSF53686">
    <property type="entry name" value="Tryptophan synthase beta subunit-like PLP-dependent enzymes"/>
    <property type="match status" value="1"/>
</dbReference>
<dbReference type="PANTHER" id="PTHR48078">
    <property type="entry name" value="THREONINE DEHYDRATASE, MITOCHONDRIAL-RELATED"/>
    <property type="match status" value="1"/>
</dbReference>
<protein>
    <recommendedName>
        <fullName evidence="5">Threonine synthase</fullName>
        <ecNumber evidence="5">4.2.3.1</ecNumber>
    </recommendedName>
</protein>
<keyword evidence="9" id="KW-1185">Reference proteome</keyword>
<dbReference type="GO" id="GO:0004795">
    <property type="term" value="F:threonine synthase activity"/>
    <property type="evidence" value="ECO:0007669"/>
    <property type="project" value="UniProtKB-UniRule"/>
</dbReference>
<evidence type="ECO:0000313" key="9">
    <source>
        <dbReference type="Proteomes" id="UP000261055"/>
    </source>
</evidence>
<feature type="domain" description="Tryptophan synthase beta chain-like PALP" evidence="7">
    <location>
        <begin position="85"/>
        <end position="387"/>
    </location>
</feature>
<dbReference type="Gene3D" id="3.40.50.1100">
    <property type="match status" value="2"/>
</dbReference>
<evidence type="ECO:0000259" key="7">
    <source>
        <dbReference type="Pfam" id="PF00291"/>
    </source>
</evidence>
<organism evidence="8 9">
    <name type="scientific">Dorea formicigenerans</name>
    <dbReference type="NCBI Taxonomy" id="39486"/>
    <lineage>
        <taxon>Bacteria</taxon>
        <taxon>Bacillati</taxon>
        <taxon>Bacillota</taxon>
        <taxon>Clostridia</taxon>
        <taxon>Lachnospirales</taxon>
        <taxon>Lachnospiraceae</taxon>
        <taxon>Dorea</taxon>
    </lineage>
</organism>
<dbReference type="GO" id="GO:0004794">
    <property type="term" value="F:threonine deaminase activity"/>
    <property type="evidence" value="ECO:0007669"/>
    <property type="project" value="TreeGrafter"/>
</dbReference>
<evidence type="ECO:0000256" key="5">
    <source>
        <dbReference type="NCBIfam" id="TIGR00260"/>
    </source>
</evidence>
<keyword evidence="3 6" id="KW-0663">Pyridoxal phosphate</keyword>
<dbReference type="EMBL" id="QSVQ01000010">
    <property type="protein sequence ID" value="RGO50122.1"/>
    <property type="molecule type" value="Genomic_DNA"/>
</dbReference>
<comment type="similarity">
    <text evidence="2">Belongs to the threonine synthase family.</text>
</comment>
<evidence type="ECO:0000256" key="3">
    <source>
        <dbReference type="ARBA" id="ARBA00022898"/>
    </source>
</evidence>
<dbReference type="GO" id="GO:0006567">
    <property type="term" value="P:L-threonine catabolic process"/>
    <property type="evidence" value="ECO:0007669"/>
    <property type="project" value="TreeGrafter"/>
</dbReference>
<dbReference type="AlphaFoldDB" id="A0A3E5GSL1"/>
<name>A0A3E5GSL1_9FIRM</name>
<keyword evidence="4 8" id="KW-0456">Lyase</keyword>
<evidence type="ECO:0000256" key="6">
    <source>
        <dbReference type="PIRSR" id="PIRSR604450-51"/>
    </source>
</evidence>
<dbReference type="PANTHER" id="PTHR48078:SF6">
    <property type="entry name" value="L-THREONINE DEHYDRATASE CATABOLIC TDCB"/>
    <property type="match status" value="1"/>
</dbReference>
<dbReference type="EC" id="4.2.3.1" evidence="5"/>
<evidence type="ECO:0000256" key="1">
    <source>
        <dbReference type="ARBA" id="ARBA00001933"/>
    </source>
</evidence>
<dbReference type="InterPro" id="IPR050147">
    <property type="entry name" value="Ser/Thr_Dehydratase"/>
</dbReference>
<dbReference type="InterPro" id="IPR001926">
    <property type="entry name" value="TrpB-like_PALP"/>
</dbReference>
<dbReference type="NCBIfam" id="NF006050">
    <property type="entry name" value="PRK08197.1"/>
    <property type="match status" value="1"/>
</dbReference>
<dbReference type="InterPro" id="IPR004450">
    <property type="entry name" value="Thr_synthase-like"/>
</dbReference>
<dbReference type="Proteomes" id="UP000261055">
    <property type="component" value="Unassembled WGS sequence"/>
</dbReference>
<dbReference type="CDD" id="cd01563">
    <property type="entry name" value="Thr-synth_1"/>
    <property type="match status" value="1"/>
</dbReference>
<dbReference type="NCBIfam" id="TIGR00260">
    <property type="entry name" value="thrC"/>
    <property type="match status" value="1"/>
</dbReference>
<comment type="cofactor">
    <cofactor evidence="1 6">
        <name>pyridoxal 5'-phosphate</name>
        <dbReference type="ChEBI" id="CHEBI:597326"/>
    </cofactor>
</comment>
<dbReference type="GO" id="GO:0009097">
    <property type="term" value="P:isoleucine biosynthetic process"/>
    <property type="evidence" value="ECO:0007669"/>
    <property type="project" value="TreeGrafter"/>
</dbReference>
<feature type="modified residue" description="N6-(pyridoxal phosphate)lysine" evidence="6">
    <location>
        <position position="119"/>
    </location>
</feature>
<dbReference type="GO" id="GO:0003941">
    <property type="term" value="F:L-serine ammonia-lyase activity"/>
    <property type="evidence" value="ECO:0007669"/>
    <property type="project" value="TreeGrafter"/>
</dbReference>
<sequence>MDGITKWNAREGVWQMHAKKLKCWKCNWEGALAMKYECPVCGNSLEVVYDYEEVNKENLEKALSGCSGLWSFTELLPVRNPEHIISLNEGATPLYRSSEEFECQVYWKDETRNPTLSFKDRPNSVGISVAKEFGFQNVSIASTGNGGASLSAYAAKGKMQCHICIPESTPQGKVVQAEYHGAELVLCKGDYSDSYQYNKQQSEKNKWANMTSTYLNPYTMEGDKTIAYELFIQLGRKVPEWVVVPLGAGAMLTGIYKGFVELKRLGFCSELPKMIGVQAEGCAPIVDAWLNKQDEVQHWDKCRTIAGAIADPLKGYEKDGTRTLHCIYESKGAAVKVSDKEIMYWVKQLAERDGLFVEPASASAVAAIAQLLKERVIKEDETAIGIITAHGLKDSEELEKYIEHAREDG</sequence>
<comment type="caution">
    <text evidence="8">The sequence shown here is derived from an EMBL/GenBank/DDBJ whole genome shotgun (WGS) entry which is preliminary data.</text>
</comment>
<evidence type="ECO:0000313" key="8">
    <source>
        <dbReference type="EMBL" id="RGO50122.1"/>
    </source>
</evidence>
<reference evidence="8 9" key="1">
    <citation type="submission" date="2018-08" db="EMBL/GenBank/DDBJ databases">
        <title>A genome reference for cultivated species of the human gut microbiota.</title>
        <authorList>
            <person name="Zou Y."/>
            <person name="Xue W."/>
            <person name="Luo G."/>
        </authorList>
    </citation>
    <scope>NUCLEOTIDE SEQUENCE [LARGE SCALE GENOMIC DNA]</scope>
    <source>
        <strain evidence="8 9">OM02-12</strain>
    </source>
</reference>
<evidence type="ECO:0000256" key="2">
    <source>
        <dbReference type="ARBA" id="ARBA00005517"/>
    </source>
</evidence>
<dbReference type="GO" id="GO:0009088">
    <property type="term" value="P:threonine biosynthetic process"/>
    <property type="evidence" value="ECO:0007669"/>
    <property type="project" value="UniProtKB-UniRule"/>
</dbReference>
<dbReference type="Pfam" id="PF00291">
    <property type="entry name" value="PALP"/>
    <property type="match status" value="1"/>
</dbReference>
<evidence type="ECO:0000256" key="4">
    <source>
        <dbReference type="ARBA" id="ARBA00023239"/>
    </source>
</evidence>